<dbReference type="Gene3D" id="3.60.110.10">
    <property type="entry name" value="Carbon-nitrogen hydrolase"/>
    <property type="match status" value="1"/>
</dbReference>
<evidence type="ECO:0000259" key="2">
    <source>
        <dbReference type="PROSITE" id="PS50263"/>
    </source>
</evidence>
<comment type="caution">
    <text evidence="3">The sequence shown here is derived from an EMBL/GenBank/DDBJ whole genome shotgun (WGS) entry which is preliminary data.</text>
</comment>
<dbReference type="PANTHER" id="PTHR28047:SF6">
    <property type="entry name" value="CN HYDROLASE DOMAIN-CONTAINING PROTEIN"/>
    <property type="match status" value="1"/>
</dbReference>
<comment type="similarity">
    <text evidence="1">Belongs to the HyuE racemase family.</text>
</comment>
<dbReference type="Pfam" id="PF00795">
    <property type="entry name" value="CN_hydrolase"/>
    <property type="match status" value="1"/>
</dbReference>
<sequence>MPRSLRIAAAQMGATNYADPREKTLGRMIALLEGAVAKGAQVVMFPETAFGTFFPRHLITDPVELDAFFEHGDIVTQPQTKPLFDRARELKVHICVGYAEKTDAGEAFNACIFYDGQLGALLSKYRKIHLPGDVEPFADPDALNQLEKRYFRPGDLGFQAFRVPGLVDEAEAAGQGDPIFGMMICNDRRWAESWRVLGLQGVEVVLCGYNTPGFAPHLYGTNGTPAATDTAASRAKALFHHHLVMQAYSYTNSCFSVCAARAGLDDGKYELIGGSCIVGPDGDIFAQASTEDDELVVADIDLDECKPGKMRTFDFERHRRIEHYGLITQQTGVVEPPRLTAGEATAAPVSTATTAQPARKIRILLVNPNSTASMTADCVALAAPTLPPDVELTGFTAPKPAPSAIESSFDNVMSAAAAARAVLPIAATHDAVLVACYSDHALIRMLREELNGQPVVGIMEASLAMARTLGARFGLVATSDRSCITHSDTIHSMGLSSICAGVASCKLGVLDLHADDDDAQNRVNQSVFAAAQSLVASGAEVLTLGCAGMTPLKLAVEAAVGPDVTVIDGVLAGVQHLSGIVRIKGRTAKTGAYKSSSATRKARGQDWI</sequence>
<gene>
    <name evidence="3" type="ORF">SBRCBS47491_003807</name>
</gene>
<evidence type="ECO:0000256" key="1">
    <source>
        <dbReference type="ARBA" id="ARBA00038414"/>
    </source>
</evidence>
<evidence type="ECO:0000313" key="3">
    <source>
        <dbReference type="EMBL" id="CAK7219320.1"/>
    </source>
</evidence>
<dbReference type="InterPro" id="IPR052186">
    <property type="entry name" value="Hydantoin_racemase-like"/>
</dbReference>
<organism evidence="3 4">
    <name type="scientific">Sporothrix bragantina</name>
    <dbReference type="NCBI Taxonomy" id="671064"/>
    <lineage>
        <taxon>Eukaryota</taxon>
        <taxon>Fungi</taxon>
        <taxon>Dikarya</taxon>
        <taxon>Ascomycota</taxon>
        <taxon>Pezizomycotina</taxon>
        <taxon>Sordariomycetes</taxon>
        <taxon>Sordariomycetidae</taxon>
        <taxon>Ophiostomatales</taxon>
        <taxon>Ophiostomataceae</taxon>
        <taxon>Sporothrix</taxon>
    </lineage>
</organism>
<name>A0ABP0BJQ6_9PEZI</name>
<keyword evidence="4" id="KW-1185">Reference proteome</keyword>
<dbReference type="Gene3D" id="3.40.50.12500">
    <property type="match status" value="1"/>
</dbReference>
<dbReference type="Proteomes" id="UP001642406">
    <property type="component" value="Unassembled WGS sequence"/>
</dbReference>
<dbReference type="InterPro" id="IPR053714">
    <property type="entry name" value="Iso_Racemase_Enz_sf"/>
</dbReference>
<dbReference type="InterPro" id="IPR036526">
    <property type="entry name" value="C-N_Hydrolase_sf"/>
</dbReference>
<dbReference type="InterPro" id="IPR003010">
    <property type="entry name" value="C-N_Hydrolase"/>
</dbReference>
<reference evidence="3 4" key="1">
    <citation type="submission" date="2024-01" db="EMBL/GenBank/DDBJ databases">
        <authorList>
            <person name="Allen C."/>
            <person name="Tagirdzhanova G."/>
        </authorList>
    </citation>
    <scope>NUCLEOTIDE SEQUENCE [LARGE SCALE GENOMIC DNA]</scope>
</reference>
<dbReference type="EMBL" id="CAWUHC010000026">
    <property type="protein sequence ID" value="CAK7219320.1"/>
    <property type="molecule type" value="Genomic_DNA"/>
</dbReference>
<feature type="domain" description="CN hydrolase" evidence="2">
    <location>
        <begin position="5"/>
        <end position="302"/>
    </location>
</feature>
<dbReference type="PROSITE" id="PS50263">
    <property type="entry name" value="CN_HYDROLASE"/>
    <property type="match status" value="1"/>
</dbReference>
<dbReference type="Pfam" id="PF01177">
    <property type="entry name" value="Asp_Glu_race"/>
    <property type="match status" value="1"/>
</dbReference>
<evidence type="ECO:0000313" key="4">
    <source>
        <dbReference type="Proteomes" id="UP001642406"/>
    </source>
</evidence>
<accession>A0ABP0BJQ6</accession>
<dbReference type="PANTHER" id="PTHR28047">
    <property type="entry name" value="PROTEIN DCG1"/>
    <property type="match status" value="1"/>
</dbReference>
<proteinExistence type="inferred from homology"/>
<dbReference type="InterPro" id="IPR015942">
    <property type="entry name" value="Asp/Glu/hydantoin_racemase"/>
</dbReference>
<protein>
    <recommendedName>
        <fullName evidence="2">CN hydrolase domain-containing protein</fullName>
    </recommendedName>
</protein>
<dbReference type="SUPFAM" id="SSF56317">
    <property type="entry name" value="Carbon-nitrogen hydrolase"/>
    <property type="match status" value="1"/>
</dbReference>